<feature type="transmembrane region" description="Helical" evidence="1">
    <location>
        <begin position="16"/>
        <end position="35"/>
    </location>
</feature>
<keyword evidence="1" id="KW-1133">Transmembrane helix</keyword>
<protein>
    <submittedName>
        <fullName evidence="2">CSH1-like protein</fullName>
    </submittedName>
</protein>
<evidence type="ECO:0000256" key="1">
    <source>
        <dbReference type="SAM" id="Phobius"/>
    </source>
</evidence>
<dbReference type="EMBL" id="CP111020">
    <property type="protein sequence ID" value="WAR14510.1"/>
    <property type="molecule type" value="Genomic_DNA"/>
</dbReference>
<keyword evidence="1" id="KW-0812">Transmembrane</keyword>
<dbReference type="PANTHER" id="PTHR32385:SF15">
    <property type="entry name" value="INOSITOL PHOSPHOCERAMIDE MANNOSYLTRANSFERASE 1"/>
    <property type="match status" value="1"/>
</dbReference>
<organism evidence="2 3">
    <name type="scientific">Mya arenaria</name>
    <name type="common">Soft-shell clam</name>
    <dbReference type="NCBI Taxonomy" id="6604"/>
    <lineage>
        <taxon>Eukaryota</taxon>
        <taxon>Metazoa</taxon>
        <taxon>Spiralia</taxon>
        <taxon>Lophotrochozoa</taxon>
        <taxon>Mollusca</taxon>
        <taxon>Bivalvia</taxon>
        <taxon>Autobranchia</taxon>
        <taxon>Heteroconchia</taxon>
        <taxon>Euheterodonta</taxon>
        <taxon>Imparidentia</taxon>
        <taxon>Neoheterodontei</taxon>
        <taxon>Myida</taxon>
        <taxon>Myoidea</taxon>
        <taxon>Myidae</taxon>
        <taxon>Mya</taxon>
    </lineage>
</organism>
<proteinExistence type="predicted"/>
<name>A0ABY7EX21_MYAAR</name>
<feature type="transmembrane region" description="Helical" evidence="1">
    <location>
        <begin position="178"/>
        <end position="196"/>
    </location>
</feature>
<feature type="transmembrane region" description="Helical" evidence="1">
    <location>
        <begin position="245"/>
        <end position="262"/>
    </location>
</feature>
<sequence length="288" mass="33812">MDVSPPISGVPVTEDTLATTTVFLAYTAYITLYILNEFVFRLHDYNHECRKCGSGSEHGQVPRRIHQIYYAQDPVTGIPQELKDAQQTCRDHNRNYEFTVWNESMVVALLEENYPDLLPLYRSYQKLESIRQGSIKNGSSVITRLTDPWGFSNDFIAASPRHRFMWSVVSALPHAKRWFIFPYATNMFSIGTMFFWGRYLNYAHKGEFYILSDYHDYIVHFHAGSWHHWDGHIIWFLFNRPNLCWFLLTSTCTVVFLICICVRKKDKIHFGKVYERLAAPKRGLTSWK</sequence>
<keyword evidence="1" id="KW-0472">Membrane</keyword>
<evidence type="ECO:0000313" key="2">
    <source>
        <dbReference type="EMBL" id="WAR14510.1"/>
    </source>
</evidence>
<dbReference type="Proteomes" id="UP001164746">
    <property type="component" value="Chromosome 9"/>
</dbReference>
<accession>A0ABY7EX21</accession>
<dbReference type="PANTHER" id="PTHR32385">
    <property type="entry name" value="MANNOSYL PHOSPHORYLINOSITOL CERAMIDE SYNTHASE"/>
    <property type="match status" value="1"/>
</dbReference>
<gene>
    <name evidence="2" type="ORF">MAR_004615</name>
</gene>
<keyword evidence="3" id="KW-1185">Reference proteome</keyword>
<evidence type="ECO:0000313" key="3">
    <source>
        <dbReference type="Proteomes" id="UP001164746"/>
    </source>
</evidence>
<reference evidence="2" key="1">
    <citation type="submission" date="2022-11" db="EMBL/GenBank/DDBJ databases">
        <title>Centuries of genome instability and evolution in soft-shell clam transmissible cancer (bioRxiv).</title>
        <authorList>
            <person name="Hart S.F.M."/>
            <person name="Yonemitsu M.A."/>
            <person name="Giersch R.M."/>
            <person name="Beal B.F."/>
            <person name="Arriagada G."/>
            <person name="Davis B.W."/>
            <person name="Ostrander E.A."/>
            <person name="Goff S.P."/>
            <person name="Metzger M.J."/>
        </authorList>
    </citation>
    <scope>NUCLEOTIDE SEQUENCE</scope>
    <source>
        <strain evidence="2">MELC-2E11</strain>
        <tissue evidence="2">Siphon/mantle</tissue>
    </source>
</reference>
<dbReference type="InterPro" id="IPR051706">
    <property type="entry name" value="Glycosyltransferase_domain"/>
</dbReference>